<dbReference type="Gene3D" id="2.60.200.20">
    <property type="match status" value="1"/>
</dbReference>
<dbReference type="PROSITE" id="PS50006">
    <property type="entry name" value="FHA_DOMAIN"/>
    <property type="match status" value="1"/>
</dbReference>
<dbReference type="InterPro" id="IPR000253">
    <property type="entry name" value="FHA_dom"/>
</dbReference>
<sequence length="326" mass="35654">MRLRVYVGQTPDTARERIALREQALILARNARQSPTEGTCAIAFNIVAGADPPLAQIDLLILRATVVIVGALRSYAGPIDAPPGGVWRDRASGQPLLEADGAHPLHRLRRQRDAVQMSLNAAAPRLGLATAGSHPFKQVIGVLIGFPALPADSRISLDVDDHRDHLKVCSFDELPGVAAMSHSGVMLSDEVIHTIAVSLFGCRLWYDNHFLFELAPPRFQLSIHSSGSAPVLVPLYEGETIVGRRRSSEGTERRIPILNDDLVSSDHLHIICDDALNRVVIRDTSKNGTWLTPPDGPMEHVRDVERTIIVGTRLRLGMTDMILESI</sequence>
<name>A7NLQ3_ROSCS</name>
<dbReference type="Pfam" id="PF00498">
    <property type="entry name" value="FHA"/>
    <property type="match status" value="1"/>
</dbReference>
<reference evidence="2 3" key="1">
    <citation type="submission" date="2007-08" db="EMBL/GenBank/DDBJ databases">
        <title>Complete sequence of Roseiflexus castenholzii DSM 13941.</title>
        <authorList>
            <consortium name="US DOE Joint Genome Institute"/>
            <person name="Copeland A."/>
            <person name="Lucas S."/>
            <person name="Lapidus A."/>
            <person name="Barry K."/>
            <person name="Glavina del Rio T."/>
            <person name="Dalin E."/>
            <person name="Tice H."/>
            <person name="Pitluck S."/>
            <person name="Thompson L.S."/>
            <person name="Brettin T."/>
            <person name="Bruce D."/>
            <person name="Detter J.C."/>
            <person name="Han C."/>
            <person name="Tapia R."/>
            <person name="Schmutz J."/>
            <person name="Larimer F."/>
            <person name="Land M."/>
            <person name="Hauser L."/>
            <person name="Kyrpides N."/>
            <person name="Mikhailova N."/>
            <person name="Bryant D.A."/>
            <person name="Hanada S."/>
            <person name="Tsukatani Y."/>
            <person name="Richardson P."/>
        </authorList>
    </citation>
    <scope>NUCLEOTIDE SEQUENCE [LARGE SCALE GENOMIC DNA]</scope>
    <source>
        <strain evidence="3">DSM 13941 / HLO8</strain>
    </source>
</reference>
<dbReference type="AlphaFoldDB" id="A7NLQ3"/>
<dbReference type="HOGENOM" id="CLU_852278_0_0_0"/>
<organism evidence="2 3">
    <name type="scientific">Roseiflexus castenholzii (strain DSM 13941 / HLO8)</name>
    <dbReference type="NCBI Taxonomy" id="383372"/>
    <lineage>
        <taxon>Bacteria</taxon>
        <taxon>Bacillati</taxon>
        <taxon>Chloroflexota</taxon>
        <taxon>Chloroflexia</taxon>
        <taxon>Chloroflexales</taxon>
        <taxon>Roseiflexineae</taxon>
        <taxon>Roseiflexaceae</taxon>
        <taxon>Roseiflexus</taxon>
    </lineage>
</organism>
<feature type="domain" description="FHA" evidence="1">
    <location>
        <begin position="240"/>
        <end position="292"/>
    </location>
</feature>
<gene>
    <name evidence="2" type="ordered locus">Rcas_2367</name>
</gene>
<dbReference type="InterPro" id="IPR008984">
    <property type="entry name" value="SMAD_FHA_dom_sf"/>
</dbReference>
<dbReference type="CDD" id="cd00060">
    <property type="entry name" value="FHA"/>
    <property type="match status" value="1"/>
</dbReference>
<dbReference type="EMBL" id="CP000804">
    <property type="protein sequence ID" value="ABU58449.1"/>
    <property type="molecule type" value="Genomic_DNA"/>
</dbReference>
<evidence type="ECO:0000259" key="1">
    <source>
        <dbReference type="PROSITE" id="PS50006"/>
    </source>
</evidence>
<evidence type="ECO:0000313" key="3">
    <source>
        <dbReference type="Proteomes" id="UP000000263"/>
    </source>
</evidence>
<evidence type="ECO:0000313" key="2">
    <source>
        <dbReference type="EMBL" id="ABU58449.1"/>
    </source>
</evidence>
<dbReference type="Proteomes" id="UP000000263">
    <property type="component" value="Chromosome"/>
</dbReference>
<dbReference type="SUPFAM" id="SSF49879">
    <property type="entry name" value="SMAD/FHA domain"/>
    <property type="match status" value="1"/>
</dbReference>
<proteinExistence type="predicted"/>
<keyword evidence="3" id="KW-1185">Reference proteome</keyword>
<dbReference type="KEGG" id="rca:Rcas_2367"/>
<accession>A7NLQ3</accession>
<protein>
    <recommendedName>
        <fullName evidence="1">FHA domain-containing protein</fullName>
    </recommendedName>
</protein>
<dbReference type="RefSeq" id="WP_012120873.1">
    <property type="nucleotide sequence ID" value="NC_009767.1"/>
</dbReference>
<dbReference type="OrthoDB" id="9818891at2"/>
<dbReference type="STRING" id="383372.Rcas_2367"/>